<organism evidence="2 3">
    <name type="scientific">Marinobacterium mangrovicola</name>
    <dbReference type="NCBI Taxonomy" id="1476959"/>
    <lineage>
        <taxon>Bacteria</taxon>
        <taxon>Pseudomonadati</taxon>
        <taxon>Pseudomonadota</taxon>
        <taxon>Gammaproteobacteria</taxon>
        <taxon>Oceanospirillales</taxon>
        <taxon>Oceanospirillaceae</taxon>
        <taxon>Marinobacterium</taxon>
    </lineage>
</organism>
<proteinExistence type="predicted"/>
<dbReference type="InterPro" id="IPR021857">
    <property type="entry name" value="DUF3467"/>
</dbReference>
<accession>A0A4R1GHG0</accession>
<protein>
    <submittedName>
        <fullName evidence="2">Uncharacterized protein DUF3467</fullName>
    </submittedName>
</protein>
<gene>
    <name evidence="2" type="ORF">CLV83_2449</name>
</gene>
<evidence type="ECO:0000256" key="1">
    <source>
        <dbReference type="SAM" id="MobiDB-lite"/>
    </source>
</evidence>
<sequence length="122" mass="13540">MDKKQSNGENGANVEDGRPAAPIVDWDDSDMRSTYANVVNASSTREEVNLFFGTNETWKISEKQEFHVKLSDRLVLNPHAAKRLWLLMGAVLKQYESRYGSLDIGTSAAPTPTTPPTDKSVQ</sequence>
<feature type="region of interest" description="Disordered" evidence="1">
    <location>
        <begin position="1"/>
        <end position="26"/>
    </location>
</feature>
<dbReference type="Pfam" id="PF11950">
    <property type="entry name" value="DUF3467"/>
    <property type="match status" value="1"/>
</dbReference>
<comment type="caution">
    <text evidence="2">The sequence shown here is derived from an EMBL/GenBank/DDBJ whole genome shotgun (WGS) entry which is preliminary data.</text>
</comment>
<dbReference type="RefSeq" id="WP_132292454.1">
    <property type="nucleotide sequence ID" value="NZ_SMFU01000008.1"/>
</dbReference>
<evidence type="ECO:0000313" key="3">
    <source>
        <dbReference type="Proteomes" id="UP000294546"/>
    </source>
</evidence>
<dbReference type="AlphaFoldDB" id="A0A4R1GHG0"/>
<keyword evidence="3" id="KW-1185">Reference proteome</keyword>
<dbReference type="Proteomes" id="UP000294546">
    <property type="component" value="Unassembled WGS sequence"/>
</dbReference>
<reference evidence="2 3" key="1">
    <citation type="submission" date="2019-03" db="EMBL/GenBank/DDBJ databases">
        <title>Genomic Encyclopedia of Archaeal and Bacterial Type Strains, Phase II (KMG-II): from individual species to whole genera.</title>
        <authorList>
            <person name="Goeker M."/>
        </authorList>
    </citation>
    <scope>NUCLEOTIDE SEQUENCE [LARGE SCALE GENOMIC DNA]</scope>
    <source>
        <strain evidence="2 3">DSM 27697</strain>
    </source>
</reference>
<dbReference type="EMBL" id="SMFU01000008">
    <property type="protein sequence ID" value="TCK07578.1"/>
    <property type="molecule type" value="Genomic_DNA"/>
</dbReference>
<name>A0A4R1GHG0_9GAMM</name>
<evidence type="ECO:0000313" key="2">
    <source>
        <dbReference type="EMBL" id="TCK07578.1"/>
    </source>
</evidence>
<dbReference type="OrthoDB" id="9798280at2"/>
<feature type="region of interest" description="Disordered" evidence="1">
    <location>
        <begin position="102"/>
        <end position="122"/>
    </location>
</feature>